<gene>
    <name evidence="6" type="ORF">Agub_g5556</name>
</gene>
<accession>A0AAD3DM05</accession>
<dbReference type="Pfam" id="PF11916">
    <property type="entry name" value="Vac14_Fig4_bd"/>
    <property type="match status" value="1"/>
</dbReference>
<evidence type="ECO:0000256" key="2">
    <source>
        <dbReference type="ARBA" id="ARBA00022737"/>
    </source>
</evidence>
<feature type="compositionally biased region" description="Gly residues" evidence="4">
    <location>
        <begin position="354"/>
        <end position="365"/>
    </location>
</feature>
<feature type="compositionally biased region" description="Low complexity" evidence="4">
    <location>
        <begin position="339"/>
        <end position="353"/>
    </location>
</feature>
<dbReference type="PANTHER" id="PTHR16023:SF0">
    <property type="entry name" value="PROTEIN VAC14 HOMOLOG"/>
    <property type="match status" value="1"/>
</dbReference>
<feature type="domain" description="Vacuolar protein 14 C-terminal Fig4-binding" evidence="5">
    <location>
        <begin position="9"/>
        <end position="186"/>
    </location>
</feature>
<evidence type="ECO:0000259" key="5">
    <source>
        <dbReference type="Pfam" id="PF11916"/>
    </source>
</evidence>
<keyword evidence="3" id="KW-0472">Membrane</keyword>
<name>A0AAD3DM05_9CHLO</name>
<organism evidence="6 7">
    <name type="scientific">Astrephomene gubernaculifera</name>
    <dbReference type="NCBI Taxonomy" id="47775"/>
    <lineage>
        <taxon>Eukaryota</taxon>
        <taxon>Viridiplantae</taxon>
        <taxon>Chlorophyta</taxon>
        <taxon>core chlorophytes</taxon>
        <taxon>Chlorophyceae</taxon>
        <taxon>CS clade</taxon>
        <taxon>Chlamydomonadales</taxon>
        <taxon>Astrephomenaceae</taxon>
        <taxon>Astrephomene</taxon>
    </lineage>
</organism>
<reference evidence="6 7" key="1">
    <citation type="journal article" date="2021" name="Sci. Rep.">
        <title>Genome sequencing of the multicellular alga Astrephomene provides insights into convergent evolution of germ-soma differentiation.</title>
        <authorList>
            <person name="Yamashita S."/>
            <person name="Yamamoto K."/>
            <person name="Matsuzaki R."/>
            <person name="Suzuki S."/>
            <person name="Yamaguchi H."/>
            <person name="Hirooka S."/>
            <person name="Minakuchi Y."/>
            <person name="Miyagishima S."/>
            <person name="Kawachi M."/>
            <person name="Toyoda A."/>
            <person name="Nozaki H."/>
        </authorList>
    </citation>
    <scope>NUCLEOTIDE SEQUENCE [LARGE SCALE GENOMIC DNA]</scope>
    <source>
        <strain evidence="6 7">NIES-4017</strain>
    </source>
</reference>
<feature type="region of interest" description="Disordered" evidence="4">
    <location>
        <begin position="203"/>
        <end position="232"/>
    </location>
</feature>
<proteinExistence type="predicted"/>
<evidence type="ECO:0000313" key="6">
    <source>
        <dbReference type="EMBL" id="GFR44340.1"/>
    </source>
</evidence>
<evidence type="ECO:0000256" key="3">
    <source>
        <dbReference type="ARBA" id="ARBA00023136"/>
    </source>
</evidence>
<feature type="compositionally biased region" description="Low complexity" evidence="4">
    <location>
        <begin position="387"/>
        <end position="402"/>
    </location>
</feature>
<keyword evidence="2" id="KW-0677">Repeat</keyword>
<dbReference type="PANTHER" id="PTHR16023">
    <property type="entry name" value="TAX1 BINDING PROTEIN-RELATED"/>
    <property type="match status" value="1"/>
</dbReference>
<evidence type="ECO:0000256" key="4">
    <source>
        <dbReference type="SAM" id="MobiDB-lite"/>
    </source>
</evidence>
<comment type="caution">
    <text evidence="6">The sequence shown here is derived from an EMBL/GenBank/DDBJ whole genome shotgun (WGS) entry which is preliminary data.</text>
</comment>
<sequence>FRGESGFSLLQRSGSSLVRRLCGHLGAGAVLTELSGILAAERDMGFAATMVSVLNLILLTGPELAELRNQLRRASQDPAGAQLFRVLYPSWATSAGALLSLCFVAQAYEHAVEVVGAFAELPFGAELLVQIDRLVALLETPCFTFLRLQLLEPRRHPALLRALYGLLMLLPQCNAFRMLNTRLQAVPTLQLLQLDNGLGASSLGQPPPGASLGTSSSQAPAPRAPEDSQPATAAAAAAAAASSSSSWADFGALMKVFRAAQVRQYEAYVVQRQPPPLLPIGTSGMGVTFAVNITDRPTTLSTADTGGVPCLTIATLNGVPIGAAGNSISSGGGGGGDGSSSAAPVSTPVAAGSAAGGGSKGGSGGSPFAALAAADEQQQRQHEEEPLLNPQQQQQQEQLGFQHQQSGQLQLLQQQEQQQYLMSGMQDVGLGGGPQSLASVQQPEQPGLGSGTGAGGDDVATAGSEAVGTGGAAAAVAGVGASGRLMFADELLQ</sequence>
<comment type="subcellular location">
    <subcellularLocation>
        <location evidence="1">Endomembrane system</location>
    </subcellularLocation>
</comment>
<feature type="non-terminal residue" evidence="6">
    <location>
        <position position="1"/>
    </location>
</feature>
<dbReference type="GO" id="GO:0010008">
    <property type="term" value="C:endosome membrane"/>
    <property type="evidence" value="ECO:0007669"/>
    <property type="project" value="TreeGrafter"/>
</dbReference>
<feature type="compositionally biased region" description="Low complexity" evidence="4">
    <location>
        <begin position="457"/>
        <end position="473"/>
    </location>
</feature>
<dbReference type="EMBL" id="BMAR01000007">
    <property type="protein sequence ID" value="GFR44340.1"/>
    <property type="molecule type" value="Genomic_DNA"/>
</dbReference>
<dbReference type="Proteomes" id="UP001054857">
    <property type="component" value="Unassembled WGS sequence"/>
</dbReference>
<evidence type="ECO:0000313" key="7">
    <source>
        <dbReference type="Proteomes" id="UP001054857"/>
    </source>
</evidence>
<dbReference type="AlphaFoldDB" id="A0AAD3DM05"/>
<keyword evidence="7" id="KW-1185">Reference proteome</keyword>
<dbReference type="GO" id="GO:0006661">
    <property type="term" value="P:phosphatidylinositol biosynthetic process"/>
    <property type="evidence" value="ECO:0007669"/>
    <property type="project" value="InterPro"/>
</dbReference>
<feature type="region of interest" description="Disordered" evidence="4">
    <location>
        <begin position="330"/>
        <end position="402"/>
    </location>
</feature>
<feature type="region of interest" description="Disordered" evidence="4">
    <location>
        <begin position="425"/>
        <end position="473"/>
    </location>
</feature>
<protein>
    <recommendedName>
        <fullName evidence="5">Vacuolar protein 14 C-terminal Fig4-binding domain-containing protein</fullName>
    </recommendedName>
</protein>
<evidence type="ECO:0000256" key="1">
    <source>
        <dbReference type="ARBA" id="ARBA00004308"/>
    </source>
</evidence>
<dbReference type="InterPro" id="IPR021841">
    <property type="entry name" value="VAC14_Fig4p-bd"/>
</dbReference>
<dbReference type="GO" id="GO:0070772">
    <property type="term" value="C:PAS complex"/>
    <property type="evidence" value="ECO:0007669"/>
    <property type="project" value="InterPro"/>
</dbReference>
<dbReference type="InterPro" id="IPR026825">
    <property type="entry name" value="Vac14"/>
</dbReference>